<evidence type="ECO:0000256" key="1">
    <source>
        <dbReference type="SAM" id="Phobius"/>
    </source>
</evidence>
<dbReference type="OrthoDB" id="1645614at2"/>
<protein>
    <submittedName>
        <fullName evidence="2">Sporulation integral membrane protein YlbJ</fullName>
    </submittedName>
</protein>
<feature type="transmembrane region" description="Helical" evidence="1">
    <location>
        <begin position="234"/>
        <end position="252"/>
    </location>
</feature>
<feature type="transmembrane region" description="Helical" evidence="1">
    <location>
        <begin position="142"/>
        <end position="161"/>
    </location>
</feature>
<dbReference type="EMBL" id="VLKH01000002">
    <property type="protein sequence ID" value="TWH82507.1"/>
    <property type="molecule type" value="Genomic_DNA"/>
</dbReference>
<organism evidence="2 3">
    <name type="scientific">Sedimentibacter saalensis</name>
    <dbReference type="NCBI Taxonomy" id="130788"/>
    <lineage>
        <taxon>Bacteria</taxon>
        <taxon>Bacillati</taxon>
        <taxon>Bacillota</taxon>
        <taxon>Tissierellia</taxon>
        <taxon>Sedimentibacter</taxon>
    </lineage>
</organism>
<gene>
    <name evidence="2" type="ORF">LY60_00807</name>
</gene>
<keyword evidence="1" id="KW-0472">Membrane</keyword>
<feature type="transmembrane region" description="Helical" evidence="1">
    <location>
        <begin position="296"/>
        <end position="318"/>
    </location>
</feature>
<feature type="transmembrane region" description="Helical" evidence="1">
    <location>
        <begin position="79"/>
        <end position="103"/>
    </location>
</feature>
<dbReference type="RefSeq" id="WP_145080279.1">
    <property type="nucleotide sequence ID" value="NZ_DAMBUX010000016.1"/>
</dbReference>
<feature type="transmembrane region" description="Helical" evidence="1">
    <location>
        <begin position="190"/>
        <end position="214"/>
    </location>
</feature>
<keyword evidence="3" id="KW-1185">Reference proteome</keyword>
<comment type="caution">
    <text evidence="2">The sequence shown here is derived from an EMBL/GenBank/DDBJ whole genome shotgun (WGS) entry which is preliminary data.</text>
</comment>
<evidence type="ECO:0000313" key="3">
    <source>
        <dbReference type="Proteomes" id="UP000315343"/>
    </source>
</evidence>
<dbReference type="Proteomes" id="UP000315343">
    <property type="component" value="Unassembled WGS sequence"/>
</dbReference>
<dbReference type="AlphaFoldDB" id="A0A562JH13"/>
<name>A0A562JH13_9FIRM</name>
<reference evidence="2 3" key="1">
    <citation type="submission" date="2019-07" db="EMBL/GenBank/DDBJ databases">
        <title>Genomic Encyclopedia of Type Strains, Phase I: the one thousand microbial genomes (KMG-I) project.</title>
        <authorList>
            <person name="Kyrpides N."/>
        </authorList>
    </citation>
    <scope>NUCLEOTIDE SEQUENCE [LARGE SCALE GENOMIC DNA]</scope>
    <source>
        <strain evidence="2 3">DSM 13558</strain>
    </source>
</reference>
<keyword evidence="1" id="KW-1133">Transmembrane helix</keyword>
<sequence>MLKRNFIPVLILVFISLFILKPDIVSEGAFRGLNIWVNNIVPFLFPMSVLSNILLQYNFLYSLFGRMSYLSTKLFKSKFALIPFFISFISGYPSGAMAVNIMAGGKRINEEEANYLTVFANDCSFQFIAGAVSFSMLGDFHLYRFIAIPHFLGALAIGMMMSKKESRLGMNISALRKPVMSFNKAFSTAIYKSVSSILSVGGVIVIFSVISHFLSDSLESIAALLNLKMYISDIIYSLLIGCLELTNGCSIITSSSFVPLEIKLIVINFLISFSGMSVIFQTMAVVDEFDFDAKSYIFYKFMQGVMSSLICTLMFIFAGNIY</sequence>
<feature type="transmembrane region" description="Helical" evidence="1">
    <location>
        <begin position="264"/>
        <end position="284"/>
    </location>
</feature>
<feature type="transmembrane region" description="Helical" evidence="1">
    <location>
        <begin position="36"/>
        <end position="59"/>
    </location>
</feature>
<accession>A0A562JH13</accession>
<proteinExistence type="predicted"/>
<feature type="transmembrane region" description="Helical" evidence="1">
    <location>
        <begin position="6"/>
        <end position="24"/>
    </location>
</feature>
<evidence type="ECO:0000313" key="2">
    <source>
        <dbReference type="EMBL" id="TWH82507.1"/>
    </source>
</evidence>
<keyword evidence="1" id="KW-0812">Transmembrane</keyword>